<evidence type="ECO:0000313" key="8">
    <source>
        <dbReference type="EMBL" id="AXC11122.1"/>
    </source>
</evidence>
<dbReference type="Pfam" id="PF01765">
    <property type="entry name" value="RRF"/>
    <property type="match status" value="1"/>
</dbReference>
<proteinExistence type="inferred from homology"/>
<dbReference type="HAMAP" id="MF_00040">
    <property type="entry name" value="RRF"/>
    <property type="match status" value="1"/>
</dbReference>
<dbReference type="FunFam" id="1.10.132.20:FF:000001">
    <property type="entry name" value="Ribosome-recycling factor"/>
    <property type="match status" value="1"/>
</dbReference>
<evidence type="ECO:0000256" key="5">
    <source>
        <dbReference type="ARBA" id="ARBA00025050"/>
    </source>
</evidence>
<dbReference type="CDD" id="cd00520">
    <property type="entry name" value="RRF"/>
    <property type="match status" value="1"/>
</dbReference>
<gene>
    <name evidence="6" type="primary">frr</name>
    <name evidence="8" type="ORF">ACPOL_1780</name>
</gene>
<accession>A0A2Z5FWI1</accession>
<dbReference type="RefSeq" id="WP_114206617.1">
    <property type="nucleotide sequence ID" value="NZ_CP030840.1"/>
</dbReference>
<dbReference type="InterPro" id="IPR036191">
    <property type="entry name" value="RRF_sf"/>
</dbReference>
<comment type="similarity">
    <text evidence="2 6">Belongs to the RRF family.</text>
</comment>
<dbReference type="AlphaFoldDB" id="A0A2Z5FWI1"/>
<dbReference type="Proteomes" id="UP000253606">
    <property type="component" value="Chromosome"/>
</dbReference>
<name>A0A2Z5FWI1_9BACT</name>
<keyword evidence="4 6" id="KW-0648">Protein biosynthesis</keyword>
<keyword evidence="3 6" id="KW-0963">Cytoplasm</keyword>
<dbReference type="InterPro" id="IPR023584">
    <property type="entry name" value="Ribosome_recyc_fac_dom"/>
</dbReference>
<dbReference type="KEGG" id="abas:ACPOL_1780"/>
<comment type="subcellular location">
    <subcellularLocation>
        <location evidence="1 6">Cytoplasm</location>
    </subcellularLocation>
</comment>
<dbReference type="PANTHER" id="PTHR20982">
    <property type="entry name" value="RIBOSOME RECYCLING FACTOR"/>
    <property type="match status" value="1"/>
</dbReference>
<dbReference type="NCBIfam" id="TIGR00496">
    <property type="entry name" value="frr"/>
    <property type="match status" value="1"/>
</dbReference>
<evidence type="ECO:0000256" key="2">
    <source>
        <dbReference type="ARBA" id="ARBA00005912"/>
    </source>
</evidence>
<dbReference type="InterPro" id="IPR002661">
    <property type="entry name" value="Ribosome_recyc_fac"/>
</dbReference>
<feature type="domain" description="Ribosome recycling factor" evidence="7">
    <location>
        <begin position="30"/>
        <end position="193"/>
    </location>
</feature>
<dbReference type="Gene3D" id="1.10.132.20">
    <property type="entry name" value="Ribosome-recycling factor"/>
    <property type="match status" value="1"/>
</dbReference>
<dbReference type="Gene3D" id="3.30.1360.40">
    <property type="match status" value="1"/>
</dbReference>
<evidence type="ECO:0000256" key="6">
    <source>
        <dbReference type="HAMAP-Rule" id="MF_00040"/>
    </source>
</evidence>
<dbReference type="PANTHER" id="PTHR20982:SF3">
    <property type="entry name" value="MITOCHONDRIAL RIBOSOME RECYCLING FACTOR PSEUDO 1"/>
    <property type="match status" value="1"/>
</dbReference>
<protein>
    <recommendedName>
        <fullName evidence="6">Ribosome-recycling factor</fullName>
        <shortName evidence="6">RRF</shortName>
    </recommendedName>
    <alternativeName>
        <fullName evidence="6">Ribosome-releasing factor</fullName>
    </alternativeName>
</protein>
<dbReference type="GO" id="GO:0043023">
    <property type="term" value="F:ribosomal large subunit binding"/>
    <property type="evidence" value="ECO:0007669"/>
    <property type="project" value="TreeGrafter"/>
</dbReference>
<dbReference type="SUPFAM" id="SSF55194">
    <property type="entry name" value="Ribosome recycling factor, RRF"/>
    <property type="match status" value="1"/>
</dbReference>
<evidence type="ECO:0000256" key="1">
    <source>
        <dbReference type="ARBA" id="ARBA00004496"/>
    </source>
</evidence>
<evidence type="ECO:0000256" key="3">
    <source>
        <dbReference type="ARBA" id="ARBA00022490"/>
    </source>
</evidence>
<dbReference type="GO" id="GO:0005737">
    <property type="term" value="C:cytoplasm"/>
    <property type="evidence" value="ECO:0007669"/>
    <property type="project" value="UniProtKB-SubCell"/>
</dbReference>
<evidence type="ECO:0000256" key="4">
    <source>
        <dbReference type="ARBA" id="ARBA00022917"/>
    </source>
</evidence>
<evidence type="ECO:0000259" key="7">
    <source>
        <dbReference type="Pfam" id="PF01765"/>
    </source>
</evidence>
<comment type="function">
    <text evidence="5 6">Responsible for the release of ribosomes from messenger RNA at the termination of protein biosynthesis. May increase the efficiency of translation by recycling ribosomes from one round of translation to another.</text>
</comment>
<sequence>MAVSAIAAIPALKDTYLQLKARMDKGVQAFQAELASTRTGRASVHMLDGIRVLAYGAETPLNQVAQVTAPDANLILIQPWDPSLLAEVEKALRASDLGFNPQNDGKIVRVPIPPMTEERRKDVVKHLNKELEERKTVIRNIRRDGNEAIKKAAKDKTISGDEEKRALEEIQKLTDDEIKRMDEMSKAKEKEIMQI</sequence>
<dbReference type="EMBL" id="CP030840">
    <property type="protein sequence ID" value="AXC11122.1"/>
    <property type="molecule type" value="Genomic_DNA"/>
</dbReference>
<organism evidence="8 9">
    <name type="scientific">Acidisarcina polymorpha</name>
    <dbReference type="NCBI Taxonomy" id="2211140"/>
    <lineage>
        <taxon>Bacteria</taxon>
        <taxon>Pseudomonadati</taxon>
        <taxon>Acidobacteriota</taxon>
        <taxon>Terriglobia</taxon>
        <taxon>Terriglobales</taxon>
        <taxon>Acidobacteriaceae</taxon>
        <taxon>Acidisarcina</taxon>
    </lineage>
</organism>
<evidence type="ECO:0000313" key="9">
    <source>
        <dbReference type="Proteomes" id="UP000253606"/>
    </source>
</evidence>
<dbReference type="OrthoDB" id="9804006at2"/>
<dbReference type="GO" id="GO:0006415">
    <property type="term" value="P:translational termination"/>
    <property type="evidence" value="ECO:0007669"/>
    <property type="project" value="UniProtKB-UniRule"/>
</dbReference>
<keyword evidence="9" id="KW-1185">Reference proteome</keyword>
<reference evidence="8 9" key="1">
    <citation type="journal article" date="2018" name="Front. Microbiol.">
        <title>Hydrolytic Capabilities as a Key to Environmental Success: Chitinolytic and Cellulolytic Acidobacteria From Acidic Sub-arctic Soils and Boreal Peatlands.</title>
        <authorList>
            <person name="Belova S.E."/>
            <person name="Ravin N.V."/>
            <person name="Pankratov T.A."/>
            <person name="Rakitin A.L."/>
            <person name="Ivanova A.A."/>
            <person name="Beletsky A.V."/>
            <person name="Mardanov A.V."/>
            <person name="Sinninghe Damste J.S."/>
            <person name="Dedysh S.N."/>
        </authorList>
    </citation>
    <scope>NUCLEOTIDE SEQUENCE [LARGE SCALE GENOMIC DNA]</scope>
    <source>
        <strain evidence="8 9">SBC82</strain>
    </source>
</reference>
<dbReference type="FunFam" id="3.30.1360.40:FF:000001">
    <property type="entry name" value="Ribosome-recycling factor"/>
    <property type="match status" value="1"/>
</dbReference>